<name>A0AAV4VVN2_CAEEX</name>
<proteinExistence type="predicted"/>
<evidence type="ECO:0000313" key="3">
    <source>
        <dbReference type="Proteomes" id="UP001054945"/>
    </source>
</evidence>
<evidence type="ECO:0000313" key="2">
    <source>
        <dbReference type="EMBL" id="GIY74337.1"/>
    </source>
</evidence>
<gene>
    <name evidence="2" type="ORF">CEXT_629581</name>
</gene>
<sequence length="91" mass="10238">MEKKWKVAQQLSVDLAATPSEILGFRDPCYLPPVSQSQTLGPSPPPPFHNMRPRSSSQSRQRKSYEDSATPKKRPPPPPPKRSETTQLSNR</sequence>
<feature type="region of interest" description="Disordered" evidence="1">
    <location>
        <begin position="24"/>
        <end position="91"/>
    </location>
</feature>
<dbReference type="EMBL" id="BPLR01015205">
    <property type="protein sequence ID" value="GIY74337.1"/>
    <property type="molecule type" value="Genomic_DNA"/>
</dbReference>
<keyword evidence="3" id="KW-1185">Reference proteome</keyword>
<comment type="caution">
    <text evidence="2">The sequence shown here is derived from an EMBL/GenBank/DDBJ whole genome shotgun (WGS) entry which is preliminary data.</text>
</comment>
<dbReference type="AlphaFoldDB" id="A0AAV4VVN2"/>
<protein>
    <submittedName>
        <fullName evidence="2">Uncharacterized protein</fullName>
    </submittedName>
</protein>
<evidence type="ECO:0000256" key="1">
    <source>
        <dbReference type="SAM" id="MobiDB-lite"/>
    </source>
</evidence>
<organism evidence="2 3">
    <name type="scientific">Caerostris extrusa</name>
    <name type="common">Bark spider</name>
    <name type="synonym">Caerostris bankana</name>
    <dbReference type="NCBI Taxonomy" id="172846"/>
    <lineage>
        <taxon>Eukaryota</taxon>
        <taxon>Metazoa</taxon>
        <taxon>Ecdysozoa</taxon>
        <taxon>Arthropoda</taxon>
        <taxon>Chelicerata</taxon>
        <taxon>Arachnida</taxon>
        <taxon>Araneae</taxon>
        <taxon>Araneomorphae</taxon>
        <taxon>Entelegynae</taxon>
        <taxon>Araneoidea</taxon>
        <taxon>Araneidae</taxon>
        <taxon>Caerostris</taxon>
    </lineage>
</organism>
<accession>A0AAV4VVN2</accession>
<reference evidence="2 3" key="1">
    <citation type="submission" date="2021-06" db="EMBL/GenBank/DDBJ databases">
        <title>Caerostris extrusa draft genome.</title>
        <authorList>
            <person name="Kono N."/>
            <person name="Arakawa K."/>
        </authorList>
    </citation>
    <scope>NUCLEOTIDE SEQUENCE [LARGE SCALE GENOMIC DNA]</scope>
</reference>
<dbReference type="Proteomes" id="UP001054945">
    <property type="component" value="Unassembled WGS sequence"/>
</dbReference>